<dbReference type="InterPro" id="IPR054463">
    <property type="entry name" value="PexRD54_WY"/>
</dbReference>
<dbReference type="Pfam" id="PF22748">
    <property type="entry name" value="PexRD54_WY"/>
    <property type="match status" value="1"/>
</dbReference>
<evidence type="ECO:0000256" key="3">
    <source>
        <dbReference type="ARBA" id="ARBA00010400"/>
    </source>
</evidence>
<gene>
    <name evidence="9" type="ORF">PHMEG_0008196</name>
</gene>
<evidence type="ECO:0000313" key="10">
    <source>
        <dbReference type="Proteomes" id="UP000198211"/>
    </source>
</evidence>
<comment type="subcellular location">
    <subcellularLocation>
        <location evidence="1">Host cell</location>
    </subcellularLocation>
    <subcellularLocation>
        <location evidence="2">Secreted</location>
    </subcellularLocation>
</comment>
<evidence type="ECO:0000256" key="2">
    <source>
        <dbReference type="ARBA" id="ARBA00004613"/>
    </source>
</evidence>
<evidence type="ECO:0000256" key="6">
    <source>
        <dbReference type="ARBA" id="ARBA00023026"/>
    </source>
</evidence>
<feature type="domain" description="RxLR effector PexRD54 WY" evidence="8">
    <location>
        <begin position="2"/>
        <end position="40"/>
    </location>
</feature>
<evidence type="ECO:0000259" key="8">
    <source>
        <dbReference type="Pfam" id="PF22748"/>
    </source>
</evidence>
<evidence type="ECO:0000256" key="1">
    <source>
        <dbReference type="ARBA" id="ARBA00004340"/>
    </source>
</evidence>
<dbReference type="GO" id="GO:0043657">
    <property type="term" value="C:host cell"/>
    <property type="evidence" value="ECO:0007669"/>
    <property type="project" value="UniProtKB-SubCell"/>
</dbReference>
<name>A0A225WL20_9STRA</name>
<keyword evidence="5" id="KW-0732">Signal</keyword>
<accession>A0A225WL20</accession>
<keyword evidence="4" id="KW-0964">Secreted</keyword>
<evidence type="ECO:0000256" key="5">
    <source>
        <dbReference type="ARBA" id="ARBA00022729"/>
    </source>
</evidence>
<dbReference type="GO" id="GO:0005576">
    <property type="term" value="C:extracellular region"/>
    <property type="evidence" value="ECO:0007669"/>
    <property type="project" value="UniProtKB-SubCell"/>
</dbReference>
<dbReference type="InterPro" id="IPR040786">
    <property type="entry name" value="RXLR_WY"/>
</dbReference>
<sequence>MKKWLSENQSPLLVFEKLQVKKAGFDLEKNPKLLNWFNYVQQFRTKSGEDFPDEKMYELVAKSTSEAERLALIRSLKKFPELEDLSNGIQKGMFTKWVESNAHPPVVFDKLGAQMVNGKLAGTPAVKEWMSYTKMYRATWETQFRDEDIVTFLLTKTTSDTDIINVVLGFKNEQLEKALFAKWISRHYTPERVKNIVSSSTAPPGEQDRLIQHFQAMVNTVDHLTRRQWAEVIPRLKHSNSQT</sequence>
<organism evidence="9 10">
    <name type="scientific">Phytophthora megakarya</name>
    <dbReference type="NCBI Taxonomy" id="4795"/>
    <lineage>
        <taxon>Eukaryota</taxon>
        <taxon>Sar</taxon>
        <taxon>Stramenopiles</taxon>
        <taxon>Oomycota</taxon>
        <taxon>Peronosporomycetes</taxon>
        <taxon>Peronosporales</taxon>
        <taxon>Peronosporaceae</taxon>
        <taxon>Phytophthora</taxon>
    </lineage>
</organism>
<keyword evidence="10" id="KW-1185">Reference proteome</keyword>
<dbReference type="AlphaFoldDB" id="A0A225WL20"/>
<dbReference type="Pfam" id="PF18634">
    <property type="entry name" value="RXLR_WY"/>
    <property type="match status" value="1"/>
</dbReference>
<feature type="domain" description="RXLR phytopathogen effector protein WY-domain" evidence="7">
    <location>
        <begin position="42"/>
        <end position="91"/>
    </location>
</feature>
<evidence type="ECO:0000256" key="4">
    <source>
        <dbReference type="ARBA" id="ARBA00022525"/>
    </source>
</evidence>
<dbReference type="OrthoDB" id="10502946at2759"/>
<proteinExistence type="inferred from homology"/>
<comment type="similarity">
    <text evidence="3">Belongs to the RxLR effector family.</text>
</comment>
<protein>
    <submittedName>
        <fullName evidence="9">RxLR effector protein</fullName>
    </submittedName>
</protein>
<keyword evidence="6" id="KW-0843">Virulence</keyword>
<reference evidence="10" key="1">
    <citation type="submission" date="2017-03" db="EMBL/GenBank/DDBJ databases">
        <title>Phytopthora megakarya and P. palmivora, two closely related causual agents of cacao black pod achieved similar genome size and gene model numbers by different mechanisms.</title>
        <authorList>
            <person name="Ali S."/>
            <person name="Shao J."/>
            <person name="Larry D.J."/>
            <person name="Kronmiller B."/>
            <person name="Shen D."/>
            <person name="Strem M.D."/>
            <person name="Melnick R.L."/>
            <person name="Guiltinan M.J."/>
            <person name="Tyler B.M."/>
            <person name="Meinhardt L.W."/>
            <person name="Bailey B.A."/>
        </authorList>
    </citation>
    <scope>NUCLEOTIDE SEQUENCE [LARGE SCALE GENOMIC DNA]</scope>
    <source>
        <strain evidence="10">zdho120</strain>
    </source>
</reference>
<comment type="caution">
    <text evidence="9">The sequence shown here is derived from an EMBL/GenBank/DDBJ whole genome shotgun (WGS) entry which is preliminary data.</text>
</comment>
<dbReference type="Proteomes" id="UP000198211">
    <property type="component" value="Unassembled WGS sequence"/>
</dbReference>
<dbReference type="EMBL" id="NBNE01000688">
    <property type="protein sequence ID" value="OWZ17809.1"/>
    <property type="molecule type" value="Genomic_DNA"/>
</dbReference>
<evidence type="ECO:0000259" key="7">
    <source>
        <dbReference type="Pfam" id="PF18634"/>
    </source>
</evidence>
<evidence type="ECO:0000313" key="9">
    <source>
        <dbReference type="EMBL" id="OWZ17809.1"/>
    </source>
</evidence>